<name>Q7VDR0_PROMA</name>
<dbReference type="EnsemblBacteria" id="AAP99354">
    <property type="protein sequence ID" value="AAP99354"/>
    <property type="gene ID" value="Pro_0308"/>
</dbReference>
<dbReference type="OrthoDB" id="9796287at2"/>
<dbReference type="STRING" id="167539.Pro_0308"/>
<dbReference type="KEGG" id="pma:Pro_0308"/>
<dbReference type="PANTHER" id="PTHR22602:SF0">
    <property type="entry name" value="TRANSFERASE CAF17, MITOCHONDRIAL-RELATED"/>
    <property type="match status" value="1"/>
</dbReference>
<evidence type="ECO:0000313" key="2">
    <source>
        <dbReference type="EMBL" id="AAP99354.1"/>
    </source>
</evidence>
<evidence type="ECO:0000256" key="1">
    <source>
        <dbReference type="ARBA" id="ARBA00022946"/>
    </source>
</evidence>
<dbReference type="SUPFAM" id="SSF103025">
    <property type="entry name" value="Folate-binding domain"/>
    <property type="match status" value="1"/>
</dbReference>
<dbReference type="eggNOG" id="COG0354">
    <property type="taxonomic scope" value="Bacteria"/>
</dbReference>
<dbReference type="Gene3D" id="3.30.1360.120">
    <property type="entry name" value="Probable tRNA modification gtpase trme, domain 1"/>
    <property type="match status" value="2"/>
</dbReference>
<keyword evidence="3" id="KW-1185">Reference proteome</keyword>
<organism evidence="2 3">
    <name type="scientific">Prochlorococcus marinus (strain SARG / CCMP1375 / SS120)</name>
    <dbReference type="NCBI Taxonomy" id="167539"/>
    <lineage>
        <taxon>Bacteria</taxon>
        <taxon>Bacillati</taxon>
        <taxon>Cyanobacteriota</taxon>
        <taxon>Cyanophyceae</taxon>
        <taxon>Synechococcales</taxon>
        <taxon>Prochlorococcaceae</taxon>
        <taxon>Prochlorococcus</taxon>
    </lineage>
</organism>
<dbReference type="AlphaFoldDB" id="Q7VDR0"/>
<dbReference type="EMBL" id="AE017126">
    <property type="protein sequence ID" value="AAP99354.1"/>
    <property type="molecule type" value="Genomic_DNA"/>
</dbReference>
<accession>Q7VDR0</accession>
<dbReference type="PATRIC" id="fig|167539.5.peg.317"/>
<dbReference type="InterPro" id="IPR027266">
    <property type="entry name" value="TrmE/GcvT-like"/>
</dbReference>
<reference evidence="2 3" key="1">
    <citation type="journal article" date="2003" name="Proc. Natl. Acad. Sci. U.S.A.">
        <title>Genome sequence of the cyanobacterium Prochlorococcus marinus SS120, a nearly minimal oxyphototrophic genome.</title>
        <authorList>
            <person name="Dufresne A."/>
            <person name="Salanoubat M."/>
            <person name="Partensky F."/>
            <person name="Artiguenave F."/>
            <person name="Axmann I.M."/>
            <person name="Barbe V."/>
            <person name="Duprat S."/>
            <person name="Galperin M.Y."/>
            <person name="Koonin E.V."/>
            <person name="Le Gall F."/>
            <person name="Makarova K.S."/>
            <person name="Ostrowski M."/>
            <person name="Oztas S."/>
            <person name="Robert C."/>
            <person name="Rogozin I.B."/>
            <person name="Scanlan D.J."/>
            <person name="Tandeau de Marsac N."/>
            <person name="Weissenbach J."/>
            <person name="Wincker P."/>
            <person name="Wolf Y.I."/>
            <person name="Hess W.R."/>
        </authorList>
    </citation>
    <scope>NUCLEOTIDE SEQUENCE [LARGE SCALE GENOMIC DNA]</scope>
    <source>
        <strain evidence="3">SARG / CCMP1375 / SS120</strain>
    </source>
</reference>
<sequence>MNLFYNYFWDASFPLFLLEGADNKKFLQGQTTADILGVRDGGLLRTCWLSPVGRLKALLEIRLVGETISFIVLGGNIDEVIDGFDKVIFPADKVNIRASKEIRRLQKINYNESWKVTPVEWLLPSAELPNDFEKLKPASKEMTQEWSLIQGLPYDLFEIDGNSNPLELGLSDLIDFDKGCYLGQETLAKIKNIGRLKCQLRYFKSQRILRKGDSLNISSIDINEKQNVGIVVASKTFGSSSSIGLALIKRKYCICEEIDLNDELGVLKLNKPIGYNDLII</sequence>
<dbReference type="InterPro" id="IPR045179">
    <property type="entry name" value="YgfZ/GcvT"/>
</dbReference>
<protein>
    <submittedName>
        <fullName evidence="2">Aminomethyltransferase related to glycine cleavage protein T</fullName>
    </submittedName>
</protein>
<dbReference type="InterPro" id="IPR017703">
    <property type="entry name" value="YgfZ/GCV_T_CS"/>
</dbReference>
<dbReference type="PANTHER" id="PTHR22602">
    <property type="entry name" value="TRANSFERASE CAF17, MITOCHONDRIAL-RELATED"/>
    <property type="match status" value="1"/>
</dbReference>
<dbReference type="Proteomes" id="UP000001420">
    <property type="component" value="Chromosome"/>
</dbReference>
<dbReference type="GO" id="GO:0016226">
    <property type="term" value="P:iron-sulfur cluster assembly"/>
    <property type="evidence" value="ECO:0007669"/>
    <property type="project" value="TreeGrafter"/>
</dbReference>
<keyword evidence="1" id="KW-0809">Transit peptide</keyword>
<dbReference type="NCBIfam" id="TIGR03317">
    <property type="entry name" value="ygfZ_signature"/>
    <property type="match status" value="1"/>
</dbReference>
<dbReference type="PIRSF" id="PIRSF006487">
    <property type="entry name" value="GcvT"/>
    <property type="match status" value="1"/>
</dbReference>
<proteinExistence type="predicted"/>
<dbReference type="HOGENOM" id="CLU_007884_6_3_3"/>
<gene>
    <name evidence="2" type="primary">gcvT</name>
    <name evidence="2" type="ordered locus">Pro_0308</name>
</gene>
<evidence type="ECO:0000313" key="3">
    <source>
        <dbReference type="Proteomes" id="UP000001420"/>
    </source>
</evidence>